<sequence length="106" mass="11703">MRESGQGVSGLDLSEAKQLLSFHTNEFELFLKNHYESFTEHANAVERVHKSLDSLYNELWGARKTGEVSKAAFGGIVNALSSVDGLKVPVDSIEDLHGLMKNLADR</sequence>
<proteinExistence type="predicted"/>
<comment type="caution">
    <text evidence="1">The sequence shown here is derived from an EMBL/GenBank/DDBJ whole genome shotgun (WGS) entry which is preliminary data.</text>
</comment>
<dbReference type="EMBL" id="JALNTZ010002945">
    <property type="protein sequence ID" value="KAJ3616720.1"/>
    <property type="molecule type" value="Genomic_DNA"/>
</dbReference>
<name>A0AA38HLU9_9CUCU</name>
<dbReference type="Proteomes" id="UP001168821">
    <property type="component" value="Unassembled WGS sequence"/>
</dbReference>
<dbReference type="AlphaFoldDB" id="A0AA38HLU9"/>
<organism evidence="1 2">
    <name type="scientific">Zophobas morio</name>
    <dbReference type="NCBI Taxonomy" id="2755281"/>
    <lineage>
        <taxon>Eukaryota</taxon>
        <taxon>Metazoa</taxon>
        <taxon>Ecdysozoa</taxon>
        <taxon>Arthropoda</taxon>
        <taxon>Hexapoda</taxon>
        <taxon>Insecta</taxon>
        <taxon>Pterygota</taxon>
        <taxon>Neoptera</taxon>
        <taxon>Endopterygota</taxon>
        <taxon>Coleoptera</taxon>
        <taxon>Polyphaga</taxon>
        <taxon>Cucujiformia</taxon>
        <taxon>Tenebrionidae</taxon>
        <taxon>Zophobas</taxon>
    </lineage>
</organism>
<gene>
    <name evidence="1" type="ORF">Zmor_009070</name>
</gene>
<evidence type="ECO:0000313" key="2">
    <source>
        <dbReference type="Proteomes" id="UP001168821"/>
    </source>
</evidence>
<evidence type="ECO:0000313" key="1">
    <source>
        <dbReference type="EMBL" id="KAJ3616720.1"/>
    </source>
</evidence>
<reference evidence="1" key="1">
    <citation type="journal article" date="2023" name="G3 (Bethesda)">
        <title>Whole genome assemblies of Zophobas morio and Tenebrio molitor.</title>
        <authorList>
            <person name="Kaur S."/>
            <person name="Stinson S.A."/>
            <person name="diCenzo G.C."/>
        </authorList>
    </citation>
    <scope>NUCLEOTIDE SEQUENCE</scope>
    <source>
        <strain evidence="1">QUZm001</strain>
    </source>
</reference>
<keyword evidence="2" id="KW-1185">Reference proteome</keyword>
<accession>A0AA38HLU9</accession>
<feature type="non-terminal residue" evidence="1">
    <location>
        <position position="106"/>
    </location>
</feature>
<protein>
    <submittedName>
        <fullName evidence="1">Uncharacterized protein</fullName>
    </submittedName>
</protein>